<dbReference type="InterPro" id="IPR026341">
    <property type="entry name" value="T9SS_type_B"/>
</dbReference>
<feature type="domain" description="Ig-like" evidence="2">
    <location>
        <begin position="323"/>
        <end position="400"/>
    </location>
</feature>
<dbReference type="Proteomes" id="UP000198379">
    <property type="component" value="Unassembled WGS sequence"/>
</dbReference>
<dbReference type="NCBIfam" id="TIGR04131">
    <property type="entry name" value="Bac_Flav_CTERM"/>
    <property type="match status" value="1"/>
</dbReference>
<accession>A0A238Z9J8</accession>
<evidence type="ECO:0000259" key="2">
    <source>
        <dbReference type="Pfam" id="PF19081"/>
    </source>
</evidence>
<keyword evidence="4" id="KW-1185">Reference proteome</keyword>
<name>A0A238Z9J8_9FLAO</name>
<feature type="chain" id="PRO_5012557049" evidence="1">
    <location>
        <begin position="24"/>
        <end position="626"/>
    </location>
</feature>
<dbReference type="Pfam" id="PF19081">
    <property type="entry name" value="Ig_7"/>
    <property type="match status" value="1"/>
</dbReference>
<feature type="signal peptide" evidence="1">
    <location>
        <begin position="1"/>
        <end position="23"/>
    </location>
</feature>
<dbReference type="Gene3D" id="2.60.40.2700">
    <property type="match status" value="1"/>
</dbReference>
<proteinExistence type="predicted"/>
<dbReference type="Pfam" id="PF13585">
    <property type="entry name" value="CHU_C"/>
    <property type="match status" value="1"/>
</dbReference>
<protein>
    <submittedName>
        <fullName evidence="3">Gliding motility-associated C-terminal domain-containing protein</fullName>
    </submittedName>
</protein>
<dbReference type="AlphaFoldDB" id="A0A238Z9J8"/>
<evidence type="ECO:0000313" key="4">
    <source>
        <dbReference type="Proteomes" id="UP000198379"/>
    </source>
</evidence>
<reference evidence="3 4" key="1">
    <citation type="submission" date="2017-06" db="EMBL/GenBank/DDBJ databases">
        <authorList>
            <person name="Kim H.J."/>
            <person name="Triplett B.A."/>
        </authorList>
    </citation>
    <scope>NUCLEOTIDE SEQUENCE [LARGE SCALE GENOMIC DNA]</scope>
    <source>
        <strain evidence="3 4">DSM 25597</strain>
    </source>
</reference>
<dbReference type="EMBL" id="FZNY01000003">
    <property type="protein sequence ID" value="SNR79483.1"/>
    <property type="molecule type" value="Genomic_DNA"/>
</dbReference>
<organism evidence="3 4">
    <name type="scientific">Dokdonia pacifica</name>
    <dbReference type="NCBI Taxonomy" id="1627892"/>
    <lineage>
        <taxon>Bacteria</taxon>
        <taxon>Pseudomonadati</taxon>
        <taxon>Bacteroidota</taxon>
        <taxon>Flavobacteriia</taxon>
        <taxon>Flavobacteriales</taxon>
        <taxon>Flavobacteriaceae</taxon>
        <taxon>Dokdonia</taxon>
    </lineage>
</organism>
<keyword evidence="1" id="KW-0732">Signal</keyword>
<dbReference type="OrthoDB" id="1652165at2"/>
<evidence type="ECO:0000313" key="3">
    <source>
        <dbReference type="EMBL" id="SNR79483.1"/>
    </source>
</evidence>
<evidence type="ECO:0000256" key="1">
    <source>
        <dbReference type="SAM" id="SignalP"/>
    </source>
</evidence>
<dbReference type="InterPro" id="IPR044023">
    <property type="entry name" value="Ig_7"/>
</dbReference>
<dbReference type="RefSeq" id="WP_089371360.1">
    <property type="nucleotide sequence ID" value="NZ_BMEP01000001.1"/>
</dbReference>
<sequence length="626" mass="68045">MARITKRVLIVLCCIISFDAVYGQLGFCEGDLGDPIFTEDFGTGTTNGPPLDPSVTTYTYVDSGPEDGFYTISSQLQQLGAFHSGLDNTPGDVNGRAFIVNASFTADQFYNRTIEGLCENTSYEFSAFLQNLYDIDSGVCDNTGIPVNVRFQIWDSTDTILLASGDTGDIDGTSTPIWTQYGLVFETGAGQTEVILKMINNGNGGCGNDLAIDDIVFRACGDITTISSDVSGEDDIIVCNNQTALNTTLTVSVASNIFIQWQESTDGENWNNIPGATSVTYVTPGISTSTFYRVNTATDTDNLGNVFCSFFSNSYSIEFIEGPDAPVSDGDIMSCDNESVPALTVMSSPDVEIRWYASESSTEVLATGSSYTPEEAGTFYAQSFVTGTDCGSTSRTPITLSFLEAPFFTNPLETLEICNGQEMKTLSAGISNVQYAWSTGEITSSIQIEIGGVYTVTVTNDVGCSATKTFQVEGLAPPVISNIFSEGESIIIETENEGNFEYSLDGIFYRSTPVFRNVPGGLKVIFARNDTGCPPILTEFYHFNIPTFFTPNNDGINDFFRLPDASFFSSSFIRVFDRFGKLLISGNGASFQWNGVYNGEELPPDDYWYEITIEDRIVIGHISLLR</sequence>
<gene>
    <name evidence="3" type="ORF">SAMN06265376_10321</name>
</gene>